<keyword evidence="8" id="KW-0807">Transducer</keyword>
<gene>
    <name evidence="11" type="ORF">PAC_16347</name>
</gene>
<dbReference type="Gene3D" id="3.40.50.300">
    <property type="entry name" value="P-loop containing nucleotide triphosphate hydrolases"/>
    <property type="match status" value="1"/>
</dbReference>
<evidence type="ECO:0000256" key="5">
    <source>
        <dbReference type="ARBA" id="ARBA00022842"/>
    </source>
</evidence>
<evidence type="ECO:0000256" key="4">
    <source>
        <dbReference type="ARBA" id="ARBA00022741"/>
    </source>
</evidence>
<evidence type="ECO:0000256" key="7">
    <source>
        <dbReference type="ARBA" id="ARBA00023139"/>
    </source>
</evidence>
<dbReference type="PANTHER" id="PTHR10218:SF369">
    <property type="entry name" value="GUANINE NUCLEOTIDE-BINDING PROTEIN ALPHA-2 SUBUNIT"/>
    <property type="match status" value="1"/>
</dbReference>
<dbReference type="PANTHER" id="PTHR10218">
    <property type="entry name" value="GTP-BINDING PROTEIN ALPHA SUBUNIT"/>
    <property type="match status" value="1"/>
</dbReference>
<accession>A0A1L7XNE1</accession>
<dbReference type="Pfam" id="PF00503">
    <property type="entry name" value="G-alpha"/>
    <property type="match status" value="1"/>
</dbReference>
<feature type="binding site" evidence="10">
    <location>
        <begin position="377"/>
        <end position="378"/>
    </location>
    <ligand>
        <name>GTP</name>
        <dbReference type="ChEBI" id="CHEBI:37565"/>
    </ligand>
</feature>
<dbReference type="GO" id="GO:0005525">
    <property type="term" value="F:GTP binding"/>
    <property type="evidence" value="ECO:0007669"/>
    <property type="project" value="UniProtKB-KW"/>
</dbReference>
<dbReference type="GO" id="GO:0046872">
    <property type="term" value="F:metal ion binding"/>
    <property type="evidence" value="ECO:0007669"/>
    <property type="project" value="UniProtKB-KW"/>
</dbReference>
<dbReference type="OrthoDB" id="5817230at2759"/>
<dbReference type="SUPFAM" id="SSF47895">
    <property type="entry name" value="Transducin (alpha subunit), insertion domain"/>
    <property type="match status" value="1"/>
</dbReference>
<dbReference type="SMART" id="SM00275">
    <property type="entry name" value="G_alpha"/>
    <property type="match status" value="1"/>
</dbReference>
<reference evidence="11 12" key="1">
    <citation type="submission" date="2016-03" db="EMBL/GenBank/DDBJ databases">
        <authorList>
            <person name="Ploux O."/>
        </authorList>
    </citation>
    <scope>NUCLEOTIDE SEQUENCE [LARGE SCALE GENOMIC DNA]</scope>
    <source>
        <strain evidence="11 12">UAMH 11012</strain>
    </source>
</reference>
<dbReference type="PROSITE" id="PS51882">
    <property type="entry name" value="G_ALPHA"/>
    <property type="match status" value="1"/>
</dbReference>
<keyword evidence="12" id="KW-1185">Reference proteome</keyword>
<name>A0A1L7XNE1_9HELO</name>
<dbReference type="InterPro" id="IPR027417">
    <property type="entry name" value="P-loop_NTPase"/>
</dbReference>
<evidence type="ECO:0000313" key="12">
    <source>
        <dbReference type="Proteomes" id="UP000184330"/>
    </source>
</evidence>
<dbReference type="CDD" id="cd00066">
    <property type="entry name" value="G-alpha"/>
    <property type="match status" value="1"/>
</dbReference>
<dbReference type="InterPro" id="IPR011025">
    <property type="entry name" value="GproteinA_insert"/>
</dbReference>
<sequence length="581" mass="66683">MADPLTIIGATASVASIVELLGKTVSALHTLHSRWKEADFTFINLITQLTALKVALSKLKEWMDTDMDEPHHQLVMDLEASVNCCRMLVRRMDSEVEDLQQNSGTGLDAQSKIKLLVKNGTLEELQKMVDRQTSALTLLLTVCNCKAISEQKIMLEKTSARKIFKRVKDDTSSLYVQRDSTSIYSRCTDTLSKISKMFEFDRELFISKVYEKALRGSLKDTVENMRREQQQPYVTVTPEERNRNKIVERELKEHAKNPKTEYKLLLLGDSDCAQTFIQRTKIAHSNGFTYEGREKYRELVMNNIIRVMEGMAWVVKNENVDLDDAARMHTKVLSQEIEKIQTGNGKITIEGAGAVQALWENKKFVKRLLIHEIDIPDSFSYFMEDIQRIASNDYLPTNADILKLGSAAPAKSGVQEHRFAMGSLSLHMFDISSEQSTRKKWIHRFEDCISLVFFADLSKYDEVFPEELTQNRITEILALFDSVVNSRWFIRASITLLLCNVKHFKEKLRSKPLSNYFPDYSGGDDVIKASKYLLRRFDQVNRAPLLFCPHFCEPSDGSNMRFIWSVVEDTILHNYCEAMAI</sequence>
<dbReference type="InterPro" id="IPR002975">
    <property type="entry name" value="Fungi_Gprotein_alpha"/>
</dbReference>
<dbReference type="GO" id="GO:0005737">
    <property type="term" value="C:cytoplasm"/>
    <property type="evidence" value="ECO:0007669"/>
    <property type="project" value="TreeGrafter"/>
</dbReference>
<keyword evidence="7" id="KW-0564">Palmitate</keyword>
<dbReference type="PRINTS" id="PR00318">
    <property type="entry name" value="GPROTEINA"/>
</dbReference>
<dbReference type="GO" id="GO:0005834">
    <property type="term" value="C:heterotrimeric G-protein complex"/>
    <property type="evidence" value="ECO:0007669"/>
    <property type="project" value="InterPro"/>
</dbReference>
<dbReference type="Proteomes" id="UP000184330">
    <property type="component" value="Unassembled WGS sequence"/>
</dbReference>
<keyword evidence="6 10" id="KW-0342">GTP-binding</keyword>
<evidence type="ECO:0000256" key="3">
    <source>
        <dbReference type="ARBA" id="ARBA00022723"/>
    </source>
</evidence>
<evidence type="ECO:0000256" key="2">
    <source>
        <dbReference type="ARBA" id="ARBA00022707"/>
    </source>
</evidence>
<evidence type="ECO:0000256" key="8">
    <source>
        <dbReference type="ARBA" id="ARBA00023224"/>
    </source>
</evidence>
<evidence type="ECO:0000313" key="11">
    <source>
        <dbReference type="EMBL" id="CZR66446.1"/>
    </source>
</evidence>
<dbReference type="GO" id="GO:0031683">
    <property type="term" value="F:G-protein beta/gamma-subunit complex binding"/>
    <property type="evidence" value="ECO:0007669"/>
    <property type="project" value="InterPro"/>
</dbReference>
<evidence type="ECO:0000256" key="10">
    <source>
        <dbReference type="PIRSR" id="PIRSR601019-1"/>
    </source>
</evidence>
<dbReference type="Gene3D" id="1.10.400.10">
    <property type="entry name" value="GI Alpha 1, domain 2-like"/>
    <property type="match status" value="1"/>
</dbReference>
<dbReference type="InterPro" id="IPR001019">
    <property type="entry name" value="Gprotein_alpha_su"/>
</dbReference>
<evidence type="ECO:0000256" key="9">
    <source>
        <dbReference type="ARBA" id="ARBA00023288"/>
    </source>
</evidence>
<keyword evidence="5" id="KW-0460">Magnesium</keyword>
<proteinExistence type="inferred from homology"/>
<evidence type="ECO:0000256" key="6">
    <source>
        <dbReference type="ARBA" id="ARBA00023134"/>
    </source>
</evidence>
<keyword evidence="3" id="KW-0479">Metal-binding</keyword>
<comment type="similarity">
    <text evidence="1">Belongs to the G-alpha family. G(q) subfamily.</text>
</comment>
<keyword evidence="9" id="KW-0449">Lipoprotein</keyword>
<dbReference type="FunFam" id="3.40.50.300:FF:000692">
    <property type="entry name" value="Guanine nucleotide-binding protein subunit alpha"/>
    <property type="match status" value="1"/>
</dbReference>
<dbReference type="STRING" id="576137.A0A1L7XNE1"/>
<keyword evidence="2" id="KW-0519">Myristate</keyword>
<dbReference type="AlphaFoldDB" id="A0A1L7XNE1"/>
<organism evidence="11 12">
    <name type="scientific">Phialocephala subalpina</name>
    <dbReference type="NCBI Taxonomy" id="576137"/>
    <lineage>
        <taxon>Eukaryota</taxon>
        <taxon>Fungi</taxon>
        <taxon>Dikarya</taxon>
        <taxon>Ascomycota</taxon>
        <taxon>Pezizomycotina</taxon>
        <taxon>Leotiomycetes</taxon>
        <taxon>Helotiales</taxon>
        <taxon>Mollisiaceae</taxon>
        <taxon>Phialocephala</taxon>
        <taxon>Phialocephala fortinii species complex</taxon>
    </lineage>
</organism>
<protein>
    <submittedName>
        <fullName evidence="11">Uncharacterized protein</fullName>
    </submittedName>
</protein>
<dbReference type="GO" id="GO:0001664">
    <property type="term" value="F:G protein-coupled receptor binding"/>
    <property type="evidence" value="ECO:0007669"/>
    <property type="project" value="InterPro"/>
</dbReference>
<evidence type="ECO:0000256" key="1">
    <source>
        <dbReference type="ARBA" id="ARBA00007976"/>
    </source>
</evidence>
<dbReference type="EMBL" id="FJOG01000037">
    <property type="protein sequence ID" value="CZR66446.1"/>
    <property type="molecule type" value="Genomic_DNA"/>
</dbReference>
<keyword evidence="4 10" id="KW-0547">Nucleotide-binding</keyword>
<dbReference type="PRINTS" id="PR01241">
    <property type="entry name" value="GPROTEINAFNG"/>
</dbReference>
<dbReference type="GO" id="GO:0003924">
    <property type="term" value="F:GTPase activity"/>
    <property type="evidence" value="ECO:0007669"/>
    <property type="project" value="InterPro"/>
</dbReference>
<dbReference type="GO" id="GO:0007189">
    <property type="term" value="P:adenylate cyclase-activating G protein-coupled receptor signaling pathway"/>
    <property type="evidence" value="ECO:0007669"/>
    <property type="project" value="TreeGrafter"/>
</dbReference>
<dbReference type="SUPFAM" id="SSF52540">
    <property type="entry name" value="P-loop containing nucleoside triphosphate hydrolases"/>
    <property type="match status" value="1"/>
</dbReference>